<gene>
    <name evidence="2" type="ORF">PSFLO_05774</name>
</gene>
<feature type="region of interest" description="Disordered" evidence="1">
    <location>
        <begin position="183"/>
        <end position="259"/>
    </location>
</feature>
<evidence type="ECO:0000256" key="1">
    <source>
        <dbReference type="SAM" id="MobiDB-lite"/>
    </source>
</evidence>
<dbReference type="EMBL" id="OOIP01000019">
    <property type="protein sequence ID" value="SPO40292.1"/>
    <property type="molecule type" value="Genomic_DNA"/>
</dbReference>
<name>A0A5C3F7C3_9BASI</name>
<evidence type="ECO:0000313" key="3">
    <source>
        <dbReference type="Proteomes" id="UP000323386"/>
    </source>
</evidence>
<protein>
    <submittedName>
        <fullName evidence="2">Uncharacterized protein</fullName>
    </submittedName>
</protein>
<feature type="region of interest" description="Disordered" evidence="1">
    <location>
        <begin position="272"/>
        <end position="298"/>
    </location>
</feature>
<feature type="region of interest" description="Disordered" evidence="1">
    <location>
        <begin position="509"/>
        <end position="552"/>
    </location>
</feature>
<proteinExistence type="predicted"/>
<evidence type="ECO:0000313" key="2">
    <source>
        <dbReference type="EMBL" id="SPO40292.1"/>
    </source>
</evidence>
<accession>A0A5C3F7C3</accession>
<reference evidence="2 3" key="1">
    <citation type="submission" date="2018-03" db="EMBL/GenBank/DDBJ databases">
        <authorList>
            <person name="Guldener U."/>
        </authorList>
    </citation>
    <scope>NUCLEOTIDE SEQUENCE [LARGE SCALE GENOMIC DNA]</scope>
    <source>
        <strain evidence="2 3">DAOM196992</strain>
    </source>
</reference>
<feature type="compositionally biased region" description="Acidic residues" evidence="1">
    <location>
        <begin position="539"/>
        <end position="552"/>
    </location>
</feature>
<feature type="compositionally biased region" description="Low complexity" evidence="1">
    <location>
        <begin position="208"/>
        <end position="239"/>
    </location>
</feature>
<dbReference type="AlphaFoldDB" id="A0A5C3F7C3"/>
<organism evidence="2 3">
    <name type="scientific">Pseudozyma flocculosa</name>
    <dbReference type="NCBI Taxonomy" id="84751"/>
    <lineage>
        <taxon>Eukaryota</taxon>
        <taxon>Fungi</taxon>
        <taxon>Dikarya</taxon>
        <taxon>Basidiomycota</taxon>
        <taxon>Ustilaginomycotina</taxon>
        <taxon>Ustilaginomycetes</taxon>
        <taxon>Ustilaginales</taxon>
        <taxon>Ustilaginaceae</taxon>
        <taxon>Pseudozyma</taxon>
    </lineage>
</organism>
<dbReference type="Proteomes" id="UP000323386">
    <property type="component" value="Unassembled WGS sequence"/>
</dbReference>
<keyword evidence="3" id="KW-1185">Reference proteome</keyword>
<sequence>MSSRYSRSADELLALGPHVYDPSTMTEVDKECILVDCAEYVDQHWARSPFGAAARRDLVAAARQQDNWKARYELAKKHEKEEQAQVEARCLLLCYETPSDWVLYAPASVRLKYGTAPPAFHPDHGFLDLKQQLALKLSVLREEWWERASVALEEALVVCGIKKRSPLEAKIRALDAMASLEDSASASRHGPAPIDTSGISGDEATAVPEGPAATKETAAPAPDIAAAADGPSVAADDGAQSAAWGGDAEEPSPSDAPGLEFLSNVAAVTAPKRKASSYPLPEGRPPSAKRLAPDAPRQKNRVVAGHTMAEVIAYAHARPVTTLLAEVRLDCLSPWILEAKIFLSRVQLHVGRRWNELPQHCRERPVPCDNCVRLGINKKPVLSCTGCYERRKGCAAASVLPLGCASWEQRDCWGERPLDQLSGKQRTLALRNHTAGAAAVREDDGGGVPLPFALDLLAAYYAQGRVEDAILRLADGLPRGQLPVRLPQGMAQDICMSIVEESDAQVAAAAEREGGMVATEPEAGPSRPRTRASQVPVAEEVDDHEDDLYLEE</sequence>